<protein>
    <submittedName>
        <fullName evidence="2">Uncharacterized protein</fullName>
    </submittedName>
</protein>
<dbReference type="EMBL" id="JTHE02000003">
    <property type="protein sequence ID" value="NEV67871.1"/>
    <property type="molecule type" value="Genomic_DNA"/>
</dbReference>
<sequence length="306" mass="31372">MVTSRFRQWCRPRLSGLPIACLLGGGLGLAIALPSVAATLTAPEGVTDGAIAQALPTPLPPLPTNSGVAPTSGDQYLVLVNGSSDLLLQQVRQVEPGAFVNFVDGQSVIQAGRFNSYENAQYRANELAGFGITADVQSTDYASAPIAVTPPSDYSLAYPATGQGVAQPFPSNTVAATPSTIEFGQAAPFGSAAPTSAAAFPPSPSNVSYPSGPPTGATPPPLTTPAVVQGNLASGYYVVVPGSSIELQQLANQIVSLGAPSVLVQSRTAPRGPHVAVGPYGDYDIAQEWNNYLRDSGIAGARVHFQ</sequence>
<evidence type="ECO:0000256" key="1">
    <source>
        <dbReference type="SAM" id="MobiDB-lite"/>
    </source>
</evidence>
<gene>
    <name evidence="2" type="ORF">QQ91_012170</name>
</gene>
<feature type="region of interest" description="Disordered" evidence="1">
    <location>
        <begin position="194"/>
        <end position="223"/>
    </location>
</feature>
<accession>A0A0C1V6K8</accession>
<proteinExistence type="predicted"/>
<feature type="compositionally biased region" description="Pro residues" evidence="1">
    <location>
        <begin position="211"/>
        <end position="223"/>
    </location>
</feature>
<reference evidence="2" key="3">
    <citation type="submission" date="2020-02" db="EMBL/GenBank/DDBJ databases">
        <authorList>
            <person name="Sarangi A.N."/>
            <person name="Ghosh S."/>
            <person name="Mukherjee M."/>
            <person name="Tripathy S."/>
        </authorList>
    </citation>
    <scope>NUCLEOTIDE SEQUENCE</scope>
    <source>
        <strain evidence="2">BDU141951</strain>
    </source>
</reference>
<dbReference type="AlphaFoldDB" id="A0A0C1V6K8"/>
<evidence type="ECO:0000313" key="2">
    <source>
        <dbReference type="EMBL" id="NEV67871.1"/>
    </source>
</evidence>
<reference evidence="2" key="1">
    <citation type="submission" date="2014-11" db="EMBL/GenBank/DDBJ databases">
        <authorList>
            <person name="Malar M.C."/>
            <person name="Sen D."/>
            <person name="Tripathy S."/>
        </authorList>
    </citation>
    <scope>NUCLEOTIDE SEQUENCE</scope>
    <source>
        <strain evidence="2">BDU141951</strain>
    </source>
</reference>
<organism evidence="2">
    <name type="scientific">Lyngbya confervoides BDU141951</name>
    <dbReference type="NCBI Taxonomy" id="1574623"/>
    <lineage>
        <taxon>Bacteria</taxon>
        <taxon>Bacillati</taxon>
        <taxon>Cyanobacteriota</taxon>
        <taxon>Cyanophyceae</taxon>
        <taxon>Oscillatoriophycideae</taxon>
        <taxon>Oscillatoriales</taxon>
        <taxon>Microcoleaceae</taxon>
        <taxon>Lyngbya</taxon>
    </lineage>
</organism>
<name>A0A0C1V6K8_9CYAN</name>
<comment type="caution">
    <text evidence="2">The sequence shown here is derived from an EMBL/GenBank/DDBJ whole genome shotgun (WGS) entry which is preliminary data.</text>
</comment>
<reference evidence="2" key="2">
    <citation type="journal article" date="2015" name="Genome Announc.">
        <title>Draft Genome Sequence of Filamentous Marine Cyanobacterium Lyngbya confervoides Strain BDU141951.</title>
        <authorList>
            <person name="Chandrababunaidu M.M."/>
            <person name="Sen D."/>
            <person name="Tripathy S."/>
        </authorList>
    </citation>
    <scope>NUCLEOTIDE SEQUENCE</scope>
    <source>
        <strain evidence="2">BDU141951</strain>
    </source>
</reference>